<keyword evidence="2" id="KW-1003">Cell membrane</keyword>
<dbReference type="InterPro" id="IPR050569">
    <property type="entry name" value="TAAR"/>
</dbReference>
<reference evidence="11 13" key="2">
    <citation type="journal article" date="2013" name="Nature">
        <title>Insights into bilaterian evolution from three spiralian genomes.</title>
        <authorList>
            <person name="Simakov O."/>
            <person name="Marletaz F."/>
            <person name="Cho S.J."/>
            <person name="Edsinger-Gonzales E."/>
            <person name="Havlak P."/>
            <person name="Hellsten U."/>
            <person name="Kuo D.H."/>
            <person name="Larsson T."/>
            <person name="Lv J."/>
            <person name="Arendt D."/>
            <person name="Savage R."/>
            <person name="Osoegawa K."/>
            <person name="de Jong P."/>
            <person name="Grimwood J."/>
            <person name="Chapman J.A."/>
            <person name="Shapiro H."/>
            <person name="Aerts A."/>
            <person name="Otillar R.P."/>
            <person name="Terry A.Y."/>
            <person name="Boore J.L."/>
            <person name="Grigoriev I.V."/>
            <person name="Lindberg D.R."/>
            <person name="Seaver E.C."/>
            <person name="Weisblat D.A."/>
            <person name="Putnam N.H."/>
            <person name="Rokhsar D.S."/>
        </authorList>
    </citation>
    <scope>NUCLEOTIDE SEQUENCE</scope>
</reference>
<dbReference type="InterPro" id="IPR017452">
    <property type="entry name" value="GPCR_Rhodpsn_7TM"/>
</dbReference>
<feature type="transmembrane region" description="Helical" evidence="9">
    <location>
        <begin position="120"/>
        <end position="138"/>
    </location>
</feature>
<dbReference type="HOGENOM" id="CLU_1416574_0_0_1"/>
<evidence type="ECO:0000256" key="8">
    <source>
        <dbReference type="ARBA" id="ARBA00023224"/>
    </source>
</evidence>
<dbReference type="EMBL" id="KB097143">
    <property type="protein sequence ID" value="ESN99133.1"/>
    <property type="molecule type" value="Genomic_DNA"/>
</dbReference>
<feature type="transmembrane region" description="Helical" evidence="9">
    <location>
        <begin position="44"/>
        <end position="66"/>
    </location>
</feature>
<evidence type="ECO:0000313" key="12">
    <source>
        <dbReference type="EnsemblMetazoa" id="HelroP162628"/>
    </source>
</evidence>
<evidence type="ECO:0000256" key="9">
    <source>
        <dbReference type="SAM" id="Phobius"/>
    </source>
</evidence>
<evidence type="ECO:0000256" key="1">
    <source>
        <dbReference type="ARBA" id="ARBA00004651"/>
    </source>
</evidence>
<dbReference type="CTD" id="20199679"/>
<feature type="domain" description="G-protein coupled receptors family 1 profile" evidence="10">
    <location>
        <begin position="1"/>
        <end position="173"/>
    </location>
</feature>
<dbReference type="InParanoid" id="T1ESX9"/>
<evidence type="ECO:0000256" key="3">
    <source>
        <dbReference type="ARBA" id="ARBA00022692"/>
    </source>
</evidence>
<evidence type="ECO:0000313" key="13">
    <source>
        <dbReference type="Proteomes" id="UP000015101"/>
    </source>
</evidence>
<dbReference type="SUPFAM" id="SSF81321">
    <property type="entry name" value="Family A G protein-coupled receptor-like"/>
    <property type="match status" value="1"/>
</dbReference>
<comment type="subcellular location">
    <subcellularLocation>
        <location evidence="1">Cell membrane</location>
        <topology evidence="1">Multi-pass membrane protein</topology>
    </subcellularLocation>
</comment>
<evidence type="ECO:0000313" key="11">
    <source>
        <dbReference type="EMBL" id="ESN99133.1"/>
    </source>
</evidence>
<keyword evidence="13" id="KW-1185">Reference proteome</keyword>
<dbReference type="Proteomes" id="UP000015101">
    <property type="component" value="Unassembled WGS sequence"/>
</dbReference>
<dbReference type="PANTHER" id="PTHR24249:SF424">
    <property type="entry name" value="G-PROTEIN COUPLED RECEPTORS FAMILY 1 PROFILE DOMAIN-CONTAINING PROTEIN"/>
    <property type="match status" value="1"/>
</dbReference>
<organism evidence="12 13">
    <name type="scientific">Helobdella robusta</name>
    <name type="common">Californian leech</name>
    <dbReference type="NCBI Taxonomy" id="6412"/>
    <lineage>
        <taxon>Eukaryota</taxon>
        <taxon>Metazoa</taxon>
        <taxon>Spiralia</taxon>
        <taxon>Lophotrochozoa</taxon>
        <taxon>Annelida</taxon>
        <taxon>Clitellata</taxon>
        <taxon>Hirudinea</taxon>
        <taxon>Rhynchobdellida</taxon>
        <taxon>Glossiphoniidae</taxon>
        <taxon>Helobdella</taxon>
    </lineage>
</organism>
<keyword evidence="3 9" id="KW-0812">Transmembrane</keyword>
<evidence type="ECO:0000259" key="10">
    <source>
        <dbReference type="PROSITE" id="PS50262"/>
    </source>
</evidence>
<keyword evidence="5" id="KW-0297">G-protein coupled receptor</keyword>
<evidence type="ECO:0000256" key="6">
    <source>
        <dbReference type="ARBA" id="ARBA00023136"/>
    </source>
</evidence>
<feature type="transmembrane region" description="Helical" evidence="9">
    <location>
        <begin position="7"/>
        <end position="24"/>
    </location>
</feature>
<dbReference type="PANTHER" id="PTHR24249">
    <property type="entry name" value="HISTAMINE RECEPTOR-RELATED G-PROTEIN COUPLED RECEPTOR"/>
    <property type="match status" value="1"/>
</dbReference>
<keyword evidence="7" id="KW-0675">Receptor</keyword>
<keyword evidence="6 9" id="KW-0472">Membrane</keyword>
<reference evidence="13" key="1">
    <citation type="submission" date="2012-12" db="EMBL/GenBank/DDBJ databases">
        <authorList>
            <person name="Hellsten U."/>
            <person name="Grimwood J."/>
            <person name="Chapman J.A."/>
            <person name="Shapiro H."/>
            <person name="Aerts A."/>
            <person name="Otillar R.P."/>
            <person name="Terry A.Y."/>
            <person name="Boore J.L."/>
            <person name="Simakov O."/>
            <person name="Marletaz F."/>
            <person name="Cho S.-J."/>
            <person name="Edsinger-Gonzales E."/>
            <person name="Havlak P."/>
            <person name="Kuo D.-H."/>
            <person name="Larsson T."/>
            <person name="Lv J."/>
            <person name="Arendt D."/>
            <person name="Savage R."/>
            <person name="Osoegawa K."/>
            <person name="de Jong P."/>
            <person name="Lindberg D.R."/>
            <person name="Seaver E.C."/>
            <person name="Weisblat D.A."/>
            <person name="Putnam N.H."/>
            <person name="Grigoriev I.V."/>
            <person name="Rokhsar D.S."/>
        </authorList>
    </citation>
    <scope>NUCLEOTIDE SEQUENCE</scope>
</reference>
<gene>
    <name evidence="12" type="primary">20199679</name>
    <name evidence="11" type="ORF">HELRODRAFT_162628</name>
</gene>
<proteinExistence type="predicted"/>
<dbReference type="STRING" id="6412.T1ESX9"/>
<evidence type="ECO:0000256" key="7">
    <source>
        <dbReference type="ARBA" id="ARBA00023170"/>
    </source>
</evidence>
<dbReference type="OrthoDB" id="6287421at2759"/>
<evidence type="ECO:0000256" key="5">
    <source>
        <dbReference type="ARBA" id="ARBA00023040"/>
    </source>
</evidence>
<evidence type="ECO:0000256" key="4">
    <source>
        <dbReference type="ARBA" id="ARBA00022989"/>
    </source>
</evidence>
<keyword evidence="8" id="KW-0807">Transducer</keyword>
<dbReference type="KEGG" id="hro:HELRODRAFT_162628"/>
<dbReference type="EMBL" id="AMQM01001121">
    <property type="status" value="NOT_ANNOTATED_CDS"/>
    <property type="molecule type" value="Genomic_DNA"/>
</dbReference>
<protein>
    <recommendedName>
        <fullName evidence="10">G-protein coupled receptors family 1 profile domain-containing protein</fullName>
    </recommendedName>
</protein>
<keyword evidence="4 9" id="KW-1133">Transmembrane helix</keyword>
<accession>T1ESX9</accession>
<sequence length="192" mass="21850">MRNIKFMICLSIVVTCIYLPTYIFKRNASCASPYTDLQMSTTLFSFITTISLVMIYTYSRIMVVAIRHKRNIASSERTKTVTVSTVCDALSQEDDRKLITKKQIQQTTTKKQEFKAAKTVAVIVGCFFLCWIPIIAVRTAKLITKSSHPIFFYMTDIGSACCQINICLTWLIYGLTDKNMKKAFIKILCCKA</sequence>
<reference evidence="12" key="3">
    <citation type="submission" date="2015-06" db="UniProtKB">
        <authorList>
            <consortium name="EnsemblMetazoa"/>
        </authorList>
    </citation>
    <scope>IDENTIFICATION</scope>
</reference>
<dbReference type="Gene3D" id="1.20.1070.10">
    <property type="entry name" value="Rhodopsin 7-helix transmembrane proteins"/>
    <property type="match status" value="1"/>
</dbReference>
<dbReference type="AlphaFoldDB" id="T1ESX9"/>
<dbReference type="GO" id="GO:0005886">
    <property type="term" value="C:plasma membrane"/>
    <property type="evidence" value="ECO:0000318"/>
    <property type="project" value="GO_Central"/>
</dbReference>
<dbReference type="GO" id="GO:0007186">
    <property type="term" value="P:G protein-coupled receptor signaling pathway"/>
    <property type="evidence" value="ECO:0000318"/>
    <property type="project" value="GO_Central"/>
</dbReference>
<dbReference type="Pfam" id="PF00001">
    <property type="entry name" value="7tm_1"/>
    <property type="match status" value="1"/>
</dbReference>
<feature type="transmembrane region" description="Helical" evidence="9">
    <location>
        <begin position="150"/>
        <end position="173"/>
    </location>
</feature>
<dbReference type="GO" id="GO:0004930">
    <property type="term" value="F:G protein-coupled receptor activity"/>
    <property type="evidence" value="ECO:0000318"/>
    <property type="project" value="GO_Central"/>
</dbReference>
<dbReference type="EnsemblMetazoa" id="HelroT162628">
    <property type="protein sequence ID" value="HelroP162628"/>
    <property type="gene ID" value="HelroG162628"/>
</dbReference>
<dbReference type="GeneID" id="20199679"/>
<name>T1ESX9_HELRO</name>
<dbReference type="CDD" id="cd00637">
    <property type="entry name" value="7tm_classA_rhodopsin-like"/>
    <property type="match status" value="1"/>
</dbReference>
<dbReference type="PROSITE" id="PS50262">
    <property type="entry name" value="G_PROTEIN_RECEP_F1_2"/>
    <property type="match status" value="1"/>
</dbReference>
<dbReference type="RefSeq" id="XP_009023027.1">
    <property type="nucleotide sequence ID" value="XM_009024779.1"/>
</dbReference>
<evidence type="ECO:0000256" key="2">
    <source>
        <dbReference type="ARBA" id="ARBA00022475"/>
    </source>
</evidence>
<dbReference type="InterPro" id="IPR000276">
    <property type="entry name" value="GPCR_Rhodpsn"/>
</dbReference>